<comment type="subcellular location">
    <subcellularLocation>
        <location evidence="1 10 11">Cytoplasm</location>
    </subcellularLocation>
</comment>
<dbReference type="Pfam" id="PF02190">
    <property type="entry name" value="LON_substr_bdg"/>
    <property type="match status" value="1"/>
</dbReference>
<dbReference type="NCBIfam" id="TIGR00763">
    <property type="entry name" value="lon"/>
    <property type="match status" value="1"/>
</dbReference>
<evidence type="ECO:0000256" key="2">
    <source>
        <dbReference type="ARBA" id="ARBA00022490"/>
    </source>
</evidence>
<dbReference type="GO" id="GO:0004176">
    <property type="term" value="F:ATP-dependent peptidase activity"/>
    <property type="evidence" value="ECO:0007669"/>
    <property type="project" value="UniProtKB-UniRule"/>
</dbReference>
<comment type="subunit">
    <text evidence="10 11">Homohexamer. Organized in a ring with a central cavity.</text>
</comment>
<dbReference type="Gene3D" id="3.40.50.300">
    <property type="entry name" value="P-loop containing nucleotide triphosphate hydrolases"/>
    <property type="match status" value="1"/>
</dbReference>
<dbReference type="Gene3D" id="3.30.230.10">
    <property type="match status" value="1"/>
</dbReference>
<dbReference type="FunFam" id="1.20.58.1480:FF:000001">
    <property type="entry name" value="Lon protease"/>
    <property type="match status" value="1"/>
</dbReference>
<dbReference type="Proteomes" id="UP000198500">
    <property type="component" value="Unassembled WGS sequence"/>
</dbReference>
<dbReference type="GO" id="GO:0005737">
    <property type="term" value="C:cytoplasm"/>
    <property type="evidence" value="ECO:0007669"/>
    <property type="project" value="UniProtKB-SubCell"/>
</dbReference>
<dbReference type="InterPro" id="IPR027543">
    <property type="entry name" value="Lon_bac"/>
</dbReference>
<dbReference type="InterPro" id="IPR054594">
    <property type="entry name" value="Lon_lid"/>
</dbReference>
<evidence type="ECO:0000259" key="18">
    <source>
        <dbReference type="PROSITE" id="PS51787"/>
    </source>
</evidence>
<dbReference type="GO" id="GO:0004252">
    <property type="term" value="F:serine-type endopeptidase activity"/>
    <property type="evidence" value="ECO:0007669"/>
    <property type="project" value="UniProtKB-UniRule"/>
</dbReference>
<evidence type="ECO:0000256" key="16">
    <source>
        <dbReference type="SAM" id="MobiDB-lite"/>
    </source>
</evidence>
<keyword evidence="2 10" id="KW-0963">Cytoplasm</keyword>
<evidence type="ECO:0000256" key="5">
    <source>
        <dbReference type="ARBA" id="ARBA00022801"/>
    </source>
</evidence>
<feature type="active site" evidence="10 12">
    <location>
        <position position="727"/>
    </location>
</feature>
<keyword evidence="7 10" id="KW-0067">ATP-binding</keyword>
<keyword evidence="6 10" id="KW-0720">Serine protease</keyword>
<dbReference type="RefSeq" id="WP_092569604.1">
    <property type="nucleotide sequence ID" value="NZ_BMXH01000003.1"/>
</dbReference>
<dbReference type="PRINTS" id="PR00830">
    <property type="entry name" value="ENDOLAPTASE"/>
</dbReference>
<dbReference type="FunFam" id="3.40.50.300:FF:000021">
    <property type="entry name" value="Lon protease homolog"/>
    <property type="match status" value="1"/>
</dbReference>
<dbReference type="SUPFAM" id="SSF54211">
    <property type="entry name" value="Ribosomal protein S5 domain 2-like"/>
    <property type="match status" value="1"/>
</dbReference>
<dbReference type="SMART" id="SM00382">
    <property type="entry name" value="AAA"/>
    <property type="match status" value="1"/>
</dbReference>
<dbReference type="GO" id="GO:0034605">
    <property type="term" value="P:cellular response to heat"/>
    <property type="evidence" value="ECO:0007669"/>
    <property type="project" value="UniProtKB-UniRule"/>
</dbReference>
<keyword evidence="3 10" id="KW-0645">Protease</keyword>
<feature type="domain" description="Lon proteolytic" evidence="17">
    <location>
        <begin position="597"/>
        <end position="778"/>
    </location>
</feature>
<dbReference type="Pfam" id="PF00004">
    <property type="entry name" value="AAA"/>
    <property type="match status" value="1"/>
</dbReference>
<evidence type="ECO:0000256" key="1">
    <source>
        <dbReference type="ARBA" id="ARBA00004496"/>
    </source>
</evidence>
<dbReference type="SUPFAM" id="SSF52540">
    <property type="entry name" value="P-loop containing nucleoside triphosphate hydrolases"/>
    <property type="match status" value="1"/>
</dbReference>
<dbReference type="PANTHER" id="PTHR10046">
    <property type="entry name" value="ATP DEPENDENT LON PROTEASE FAMILY MEMBER"/>
    <property type="match status" value="1"/>
</dbReference>
<dbReference type="InterPro" id="IPR015947">
    <property type="entry name" value="PUA-like_sf"/>
</dbReference>
<dbReference type="SMART" id="SM00464">
    <property type="entry name" value="LON"/>
    <property type="match status" value="1"/>
</dbReference>
<keyword evidence="8 10" id="KW-0346">Stress response</keyword>
<keyword evidence="20" id="KW-1185">Reference proteome</keyword>
<proteinExistence type="evidence at transcript level"/>
<dbReference type="EC" id="3.4.21.53" evidence="10 11"/>
<evidence type="ECO:0000256" key="6">
    <source>
        <dbReference type="ARBA" id="ARBA00022825"/>
    </source>
</evidence>
<dbReference type="STRING" id="574349.SAMN05443545_105178"/>
<dbReference type="Gene3D" id="1.20.5.5270">
    <property type="match status" value="1"/>
</dbReference>
<dbReference type="InterPro" id="IPR020568">
    <property type="entry name" value="Ribosomal_Su5_D2-typ_SF"/>
</dbReference>
<name>A0A1H3BBB2_9GAMM</name>
<dbReference type="GO" id="GO:0016887">
    <property type="term" value="F:ATP hydrolysis activity"/>
    <property type="evidence" value="ECO:0007669"/>
    <property type="project" value="UniProtKB-UniRule"/>
</dbReference>
<evidence type="ECO:0000256" key="11">
    <source>
        <dbReference type="PIRNR" id="PIRNR001174"/>
    </source>
</evidence>
<dbReference type="Gene3D" id="1.20.58.1480">
    <property type="match status" value="1"/>
</dbReference>
<dbReference type="GO" id="GO:0043565">
    <property type="term" value="F:sequence-specific DNA binding"/>
    <property type="evidence" value="ECO:0007669"/>
    <property type="project" value="UniProtKB-UniRule"/>
</dbReference>
<keyword evidence="4 10" id="KW-0547">Nucleotide-binding</keyword>
<dbReference type="Pfam" id="PF05362">
    <property type="entry name" value="Lon_C"/>
    <property type="match status" value="1"/>
</dbReference>
<keyword evidence="5 10" id="KW-0378">Hydrolase</keyword>
<evidence type="ECO:0000256" key="13">
    <source>
        <dbReference type="PIRSR" id="PIRSR001174-2"/>
    </source>
</evidence>
<dbReference type="NCBIfam" id="NF008053">
    <property type="entry name" value="PRK10787.1"/>
    <property type="match status" value="1"/>
</dbReference>
<feature type="region of interest" description="Disordered" evidence="16">
    <location>
        <begin position="783"/>
        <end position="802"/>
    </location>
</feature>
<evidence type="ECO:0000259" key="17">
    <source>
        <dbReference type="PROSITE" id="PS51786"/>
    </source>
</evidence>
<comment type="similarity">
    <text evidence="10 11 14 15">Belongs to the peptidase S16 family.</text>
</comment>
<evidence type="ECO:0000256" key="4">
    <source>
        <dbReference type="ARBA" id="ARBA00022741"/>
    </source>
</evidence>
<organism evidence="19 20">
    <name type="scientific">Aidingimonas halophila</name>
    <dbReference type="NCBI Taxonomy" id="574349"/>
    <lineage>
        <taxon>Bacteria</taxon>
        <taxon>Pseudomonadati</taxon>
        <taxon>Pseudomonadota</taxon>
        <taxon>Gammaproteobacteria</taxon>
        <taxon>Oceanospirillales</taxon>
        <taxon>Halomonadaceae</taxon>
        <taxon>Aidingimonas</taxon>
    </lineage>
</organism>
<evidence type="ECO:0000256" key="3">
    <source>
        <dbReference type="ARBA" id="ARBA00022670"/>
    </source>
</evidence>
<feature type="compositionally biased region" description="Polar residues" evidence="16">
    <location>
        <begin position="792"/>
        <end position="802"/>
    </location>
</feature>
<feature type="binding site" evidence="10 13">
    <location>
        <begin position="357"/>
        <end position="364"/>
    </location>
    <ligand>
        <name>ATP</name>
        <dbReference type="ChEBI" id="CHEBI:30616"/>
    </ligand>
</feature>
<dbReference type="InterPro" id="IPR014721">
    <property type="entry name" value="Ribsml_uS5_D2-typ_fold_subgr"/>
</dbReference>
<evidence type="ECO:0000313" key="20">
    <source>
        <dbReference type="Proteomes" id="UP000198500"/>
    </source>
</evidence>
<dbReference type="InterPro" id="IPR003593">
    <property type="entry name" value="AAA+_ATPase"/>
</dbReference>
<reference evidence="19 20" key="1">
    <citation type="submission" date="2016-10" db="EMBL/GenBank/DDBJ databases">
        <authorList>
            <person name="de Groot N.N."/>
        </authorList>
    </citation>
    <scope>NUCLEOTIDE SEQUENCE [LARGE SCALE GENOMIC DNA]</scope>
    <source>
        <strain evidence="19 20">DSM 19219</strain>
    </source>
</reference>
<evidence type="ECO:0000256" key="15">
    <source>
        <dbReference type="RuleBase" id="RU000591"/>
    </source>
</evidence>
<dbReference type="InterPro" id="IPR027417">
    <property type="entry name" value="P-loop_NTPase"/>
</dbReference>
<evidence type="ECO:0000313" key="19">
    <source>
        <dbReference type="EMBL" id="SDX39216.1"/>
    </source>
</evidence>
<evidence type="ECO:0000256" key="12">
    <source>
        <dbReference type="PIRSR" id="PIRSR001174-1"/>
    </source>
</evidence>
<dbReference type="GO" id="GO:0005524">
    <property type="term" value="F:ATP binding"/>
    <property type="evidence" value="ECO:0007669"/>
    <property type="project" value="UniProtKB-UniRule"/>
</dbReference>
<dbReference type="CDD" id="cd19500">
    <property type="entry name" value="RecA-like_Lon"/>
    <property type="match status" value="1"/>
</dbReference>
<dbReference type="Gene3D" id="2.30.130.40">
    <property type="entry name" value="LON domain-like"/>
    <property type="match status" value="1"/>
</dbReference>
<dbReference type="Pfam" id="PF22667">
    <property type="entry name" value="Lon_lid"/>
    <property type="match status" value="1"/>
</dbReference>
<dbReference type="PROSITE" id="PS51786">
    <property type="entry name" value="LON_PROTEOLYTIC"/>
    <property type="match status" value="1"/>
</dbReference>
<protein>
    <recommendedName>
        <fullName evidence="10 11">Lon protease</fullName>
        <ecNumber evidence="10 11">3.4.21.53</ecNumber>
    </recommendedName>
    <alternativeName>
        <fullName evidence="10">ATP-dependent protease La</fullName>
    </alternativeName>
</protein>
<dbReference type="FunFam" id="3.30.230.10:FF:000010">
    <property type="entry name" value="Lon protease"/>
    <property type="match status" value="1"/>
</dbReference>
<evidence type="ECO:0000256" key="8">
    <source>
        <dbReference type="ARBA" id="ARBA00023016"/>
    </source>
</evidence>
<dbReference type="AlphaFoldDB" id="A0A1H3BBB2"/>
<dbReference type="OrthoDB" id="9803599at2"/>
<dbReference type="Gene3D" id="1.10.8.60">
    <property type="match status" value="1"/>
</dbReference>
<evidence type="ECO:0000256" key="7">
    <source>
        <dbReference type="ARBA" id="ARBA00022840"/>
    </source>
</evidence>
<dbReference type="InterPro" id="IPR008269">
    <property type="entry name" value="Lon_proteolytic"/>
</dbReference>
<dbReference type="InterPro" id="IPR008268">
    <property type="entry name" value="Peptidase_S16_AS"/>
</dbReference>
<evidence type="ECO:0000256" key="10">
    <source>
        <dbReference type="HAMAP-Rule" id="MF_01973"/>
    </source>
</evidence>
<dbReference type="HAMAP" id="MF_01973">
    <property type="entry name" value="lon_bact"/>
    <property type="match status" value="1"/>
</dbReference>
<dbReference type="SUPFAM" id="SSF88697">
    <property type="entry name" value="PUA domain-like"/>
    <property type="match status" value="1"/>
</dbReference>
<accession>A0A1H3BBB2</accession>
<dbReference type="PIRSF" id="PIRSF001174">
    <property type="entry name" value="Lon_proteas"/>
    <property type="match status" value="1"/>
</dbReference>
<dbReference type="InterPro" id="IPR004815">
    <property type="entry name" value="Lon_bac/euk-typ"/>
</dbReference>
<dbReference type="InterPro" id="IPR027065">
    <property type="entry name" value="Lon_Prtase"/>
</dbReference>
<dbReference type="EMBL" id="FNNI01000005">
    <property type="protein sequence ID" value="SDX39216.1"/>
    <property type="molecule type" value="Genomic_DNA"/>
</dbReference>
<comment type="catalytic activity">
    <reaction evidence="9 10 11 14">
        <text>Hydrolysis of proteins in presence of ATP.</text>
        <dbReference type="EC" id="3.4.21.53"/>
    </reaction>
</comment>
<dbReference type="InterPro" id="IPR003111">
    <property type="entry name" value="Lon_prtase_N"/>
</dbReference>
<dbReference type="InterPro" id="IPR046336">
    <property type="entry name" value="Lon_prtase_N_sf"/>
</dbReference>
<dbReference type="PROSITE" id="PS01046">
    <property type="entry name" value="LON_SER"/>
    <property type="match status" value="1"/>
</dbReference>
<feature type="domain" description="Lon N-terminal" evidence="18">
    <location>
        <begin position="11"/>
        <end position="205"/>
    </location>
</feature>
<sequence length="802" mass="89601">MQQHDAQTMSLPLLPLRDVVVYPQMVIPLFVGREKSIQALEAAMEADKRVLLVAQREAGQDDPDSADLFSVGTVAEIMQLLKLPDGTVKVLIEGDSRADVGKISLAEGGYTQAEIVLRESEPLSSREQESLVRVLLNQFEQYVKLSKKVPNEVLSSLSGIEDPSRLVDTICAHLSLKIDDKQELLEMDRVRDRIEHLMALIESEIDLLQVEKRIRSRVKDQMEKSQREYYLNEQMKAIQKEMGELENAPNEADKYEQAIKDSGMPKEAAEKANQELGKLKMMAPTSAEATVVRSYLDWLISVPWKKRTRVKHDLVRAANVLDEDHHGLEEVKERILEYLAVQKRVKKLKGPVLCLVGPPGVGKTSLGQSIARATNRKYVRLALGGVRDESEIRGHRRTYIGSLPGKIVQRMSKAGVRNPLFLLDEVDKLGMDHRGDPSSALLEVLDPEQNDKFSDHYLELDYDLSDTMFICTANSMNIPEPLLDRMEIIRLPGYTEDEKLAIARRYLVPKQLKANGFKSDELTFGDDALLELIRYYTREAGVRELERQVAKVCRKVLRQRLEAEKKEGAQAPHALAANDIETYAGVRRYSYGLADQQDQVGRVTGLAWTSVGGELLNIESVVTPGKGRTNKTGSLGDVMKESVSAALTVVRARALQLGVDPERFEKEDLHIHVPEGATPKDGPSAGIAMVTAMVSAYTERPVRCDVAMTGEVNLRGEVMPIGGLKEKLLAARRGGIKVVLIPEENRRDLKEVPDNIKDALEIRPVRWIDDVLDVALAGNTEIENDEKHRNDPVSSHSVISTH</sequence>
<feature type="active site" evidence="10 12">
    <location>
        <position position="684"/>
    </location>
</feature>
<dbReference type="InterPro" id="IPR003959">
    <property type="entry name" value="ATPase_AAA_core"/>
</dbReference>
<comment type="induction">
    <text evidence="10">By heat shock.</text>
</comment>
<gene>
    <name evidence="10" type="primary">lon</name>
    <name evidence="19" type="ORF">SAMN05443545_105178</name>
</gene>
<dbReference type="FunFam" id="1.20.5.5270:FF:000002">
    <property type="entry name" value="Lon protease homolog"/>
    <property type="match status" value="1"/>
</dbReference>
<evidence type="ECO:0000256" key="9">
    <source>
        <dbReference type="ARBA" id="ARBA00050665"/>
    </source>
</evidence>
<comment type="function">
    <text evidence="10">ATP-dependent serine protease that mediates the selective degradation of mutant and abnormal proteins as well as certain short-lived regulatory proteins. Required for cellular homeostasis and for survival from DNA damage and developmental changes induced by stress. Degrades polypeptides processively to yield small peptide fragments that are 5 to 10 amino acids long. Binds to DNA in a double-stranded, site-specific manner.</text>
</comment>
<dbReference type="PROSITE" id="PS51787">
    <property type="entry name" value="LON_N"/>
    <property type="match status" value="1"/>
</dbReference>
<evidence type="ECO:0000256" key="14">
    <source>
        <dbReference type="PROSITE-ProRule" id="PRU01122"/>
    </source>
</evidence>
<dbReference type="GO" id="GO:0006515">
    <property type="term" value="P:protein quality control for misfolded or incompletely synthesized proteins"/>
    <property type="evidence" value="ECO:0007669"/>
    <property type="project" value="UniProtKB-UniRule"/>
</dbReference>